<dbReference type="EMBL" id="HBHX01039149">
    <property type="protein sequence ID" value="CAE0121075.1"/>
    <property type="molecule type" value="Transcribed_RNA"/>
</dbReference>
<sequence length="134" mass="13430">MNAMPDASSASTELNVTVTAVPTIAETLGVNVPDEVLTTGITTFGARSPPPPAATTNAALDAGVLVAFCMVGVPALALAICLCLRRRQPSPPPADTEANPISDPTPSGSKERGLLASDQETTGNESEGGGCAVQ</sequence>
<dbReference type="AlphaFoldDB" id="A0A7S3F1D7"/>
<name>A0A7S3F1D7_9EUKA</name>
<keyword evidence="2" id="KW-0812">Transmembrane</keyword>
<feature type="transmembrane region" description="Helical" evidence="2">
    <location>
        <begin position="62"/>
        <end position="84"/>
    </location>
</feature>
<feature type="region of interest" description="Disordered" evidence="1">
    <location>
        <begin position="89"/>
        <end position="134"/>
    </location>
</feature>
<organism evidence="3">
    <name type="scientific">Haptolina ericina</name>
    <dbReference type="NCBI Taxonomy" id="156174"/>
    <lineage>
        <taxon>Eukaryota</taxon>
        <taxon>Haptista</taxon>
        <taxon>Haptophyta</taxon>
        <taxon>Prymnesiophyceae</taxon>
        <taxon>Prymnesiales</taxon>
        <taxon>Prymnesiaceae</taxon>
        <taxon>Haptolina</taxon>
    </lineage>
</organism>
<reference evidence="3" key="1">
    <citation type="submission" date="2021-01" db="EMBL/GenBank/DDBJ databases">
        <authorList>
            <person name="Corre E."/>
            <person name="Pelletier E."/>
            <person name="Niang G."/>
            <person name="Scheremetjew M."/>
            <person name="Finn R."/>
            <person name="Kale V."/>
            <person name="Holt S."/>
            <person name="Cochrane G."/>
            <person name="Meng A."/>
            <person name="Brown T."/>
            <person name="Cohen L."/>
        </authorList>
    </citation>
    <scope>NUCLEOTIDE SEQUENCE</scope>
    <source>
        <strain evidence="3">CCMP281</strain>
    </source>
</reference>
<keyword evidence="2" id="KW-0472">Membrane</keyword>
<evidence type="ECO:0000256" key="1">
    <source>
        <dbReference type="SAM" id="MobiDB-lite"/>
    </source>
</evidence>
<keyword evidence="2" id="KW-1133">Transmembrane helix</keyword>
<accession>A0A7S3F1D7</accession>
<evidence type="ECO:0000256" key="2">
    <source>
        <dbReference type="SAM" id="Phobius"/>
    </source>
</evidence>
<protein>
    <submittedName>
        <fullName evidence="3">Uncharacterized protein</fullName>
    </submittedName>
</protein>
<gene>
    <name evidence="3" type="ORF">HERI1096_LOCUS21776</name>
</gene>
<evidence type="ECO:0000313" key="3">
    <source>
        <dbReference type="EMBL" id="CAE0121075.1"/>
    </source>
</evidence>
<proteinExistence type="predicted"/>